<dbReference type="InterPro" id="IPR036291">
    <property type="entry name" value="NAD(P)-bd_dom_sf"/>
</dbReference>
<dbReference type="CDD" id="cd00833">
    <property type="entry name" value="PKS"/>
    <property type="match status" value="1"/>
</dbReference>
<dbReference type="InterPro" id="IPR014043">
    <property type="entry name" value="Acyl_transferase_dom"/>
</dbReference>
<dbReference type="CDD" id="cd05274">
    <property type="entry name" value="KR_FAS_SDR_x"/>
    <property type="match status" value="1"/>
</dbReference>
<comment type="pathway">
    <text evidence="1">Lipid metabolism; fatty acid biosynthesis.</text>
</comment>
<dbReference type="InterPro" id="IPR049900">
    <property type="entry name" value="PKS_mFAS_DH"/>
</dbReference>
<evidence type="ECO:0000256" key="4">
    <source>
        <dbReference type="ARBA" id="ARBA00022553"/>
    </source>
</evidence>
<dbReference type="InterPro" id="IPR032821">
    <property type="entry name" value="PKS_assoc"/>
</dbReference>
<dbReference type="SUPFAM" id="SSF47336">
    <property type="entry name" value="ACP-like"/>
    <property type="match status" value="1"/>
</dbReference>
<dbReference type="PROSITE" id="PS00606">
    <property type="entry name" value="KS3_1"/>
    <property type="match status" value="1"/>
</dbReference>
<dbReference type="Pfam" id="PF08240">
    <property type="entry name" value="ADH_N"/>
    <property type="match status" value="1"/>
</dbReference>
<feature type="region of interest" description="C-terminal hotdog fold" evidence="7">
    <location>
        <begin position="1515"/>
        <end position="1655"/>
    </location>
</feature>
<dbReference type="Gene3D" id="1.10.1200.10">
    <property type="entry name" value="ACP-like"/>
    <property type="match status" value="1"/>
</dbReference>
<dbReference type="SMART" id="SM00826">
    <property type="entry name" value="PKS_DH"/>
    <property type="match status" value="1"/>
</dbReference>
<dbReference type="InterPro" id="IPR020841">
    <property type="entry name" value="PKS_Beta-ketoAc_synthase_dom"/>
</dbReference>
<dbReference type="SMART" id="SM00823">
    <property type="entry name" value="PKS_PP"/>
    <property type="match status" value="1"/>
</dbReference>
<evidence type="ECO:0000256" key="8">
    <source>
        <dbReference type="SAM" id="MobiDB-lite"/>
    </source>
</evidence>
<dbReference type="SMART" id="SM00825">
    <property type="entry name" value="PKS_KS"/>
    <property type="match status" value="1"/>
</dbReference>
<proteinExistence type="inferred from homology"/>
<comment type="similarity">
    <text evidence="2">Belongs to the short-chain dehydrogenases/reductases (SDR) family.</text>
</comment>
<evidence type="ECO:0000256" key="1">
    <source>
        <dbReference type="ARBA" id="ARBA00005194"/>
    </source>
</evidence>
<dbReference type="Pfam" id="PF08659">
    <property type="entry name" value="KR"/>
    <property type="match status" value="1"/>
</dbReference>
<dbReference type="SUPFAM" id="SSF51735">
    <property type="entry name" value="NAD(P)-binding Rossmann-fold domains"/>
    <property type="match status" value="2"/>
</dbReference>
<dbReference type="SUPFAM" id="SSF53901">
    <property type="entry name" value="Thiolase-like"/>
    <property type="match status" value="1"/>
</dbReference>
<dbReference type="PROSITE" id="PS52019">
    <property type="entry name" value="PKS_MFAS_DH"/>
    <property type="match status" value="1"/>
</dbReference>
<dbReference type="Proteomes" id="UP001529514">
    <property type="component" value="Chromosome"/>
</dbReference>
<dbReference type="InterPro" id="IPR001227">
    <property type="entry name" value="Ac_transferase_dom_sf"/>
</dbReference>
<gene>
    <name evidence="12" type="ORF">TCT1_17590</name>
</gene>
<organism evidence="12 13">
    <name type="scientific">Xenorhabdus taiwanensis</name>
    <dbReference type="NCBI Taxonomy" id="3085177"/>
    <lineage>
        <taxon>Bacteria</taxon>
        <taxon>Pseudomonadati</taxon>
        <taxon>Pseudomonadota</taxon>
        <taxon>Gammaproteobacteria</taxon>
        <taxon>Enterobacterales</taxon>
        <taxon>Morganellaceae</taxon>
        <taxon>Xenorhabdus</taxon>
    </lineage>
</organism>
<dbReference type="InterPro" id="IPR016035">
    <property type="entry name" value="Acyl_Trfase/lysoPLipase"/>
</dbReference>
<evidence type="ECO:0008006" key="14">
    <source>
        <dbReference type="Google" id="ProtNLM"/>
    </source>
</evidence>
<dbReference type="PANTHER" id="PTHR43775:SF37">
    <property type="entry name" value="SI:DKEY-61P9.11"/>
    <property type="match status" value="1"/>
</dbReference>
<dbReference type="Gene3D" id="3.40.47.10">
    <property type="match status" value="1"/>
</dbReference>
<dbReference type="InterPro" id="IPR014030">
    <property type="entry name" value="Ketoacyl_synth_N"/>
</dbReference>
<dbReference type="InterPro" id="IPR013154">
    <property type="entry name" value="ADH-like_N"/>
</dbReference>
<keyword evidence="3" id="KW-0596">Phosphopantetheine</keyword>
<dbReference type="Pfam" id="PF16197">
    <property type="entry name" value="KAsynt_C_assoc"/>
    <property type="match status" value="1"/>
</dbReference>
<dbReference type="Pfam" id="PF02801">
    <property type="entry name" value="Ketoacyl-synt_C"/>
    <property type="match status" value="1"/>
</dbReference>
<evidence type="ECO:0000313" key="12">
    <source>
        <dbReference type="EMBL" id="BET96838.1"/>
    </source>
</evidence>
<dbReference type="PROSITE" id="PS50075">
    <property type="entry name" value="CARRIER"/>
    <property type="match status" value="1"/>
</dbReference>
<dbReference type="InterPro" id="IPR020843">
    <property type="entry name" value="ER"/>
</dbReference>
<dbReference type="InterPro" id="IPR011032">
    <property type="entry name" value="GroES-like_sf"/>
</dbReference>
<reference evidence="12 13" key="1">
    <citation type="submission" date="2023-10" db="EMBL/GenBank/DDBJ databases">
        <title>Xenorhabdus taiwanensis sp. nov., a symbiotic bacterium associated with the entomopathogenic nematode Steinernema taiwanensis.</title>
        <authorList>
            <person name="Tseng C.T."/>
            <person name="Shu H.Y."/>
            <person name="Chen M.H."/>
            <person name="Fang Y.J."/>
            <person name="Wu T.L."/>
            <person name="Lin Y.C."/>
            <person name="Huang C.J."/>
        </authorList>
    </citation>
    <scope>NUCLEOTIDE SEQUENCE [LARGE SCALE GENOMIC DNA]</scope>
    <source>
        <strain evidence="12 13">TCT-1</strain>
    </source>
</reference>
<dbReference type="Pfam" id="PF13602">
    <property type="entry name" value="ADH_zinc_N_2"/>
    <property type="match status" value="1"/>
</dbReference>
<evidence type="ECO:0000259" key="11">
    <source>
        <dbReference type="PROSITE" id="PS52019"/>
    </source>
</evidence>
<accession>A0ABN7C3C1</accession>
<evidence type="ECO:0000256" key="3">
    <source>
        <dbReference type="ARBA" id="ARBA00022450"/>
    </source>
</evidence>
<dbReference type="Gene3D" id="3.30.70.3290">
    <property type="match status" value="1"/>
</dbReference>
<feature type="domain" description="Ketosynthase family 3 (KS3)" evidence="10">
    <location>
        <begin position="13"/>
        <end position="442"/>
    </location>
</feature>
<dbReference type="EMBL" id="AP028978">
    <property type="protein sequence ID" value="BET96838.1"/>
    <property type="molecule type" value="Genomic_DNA"/>
</dbReference>
<keyword evidence="6" id="KW-0511">Multifunctional enzyme</keyword>
<evidence type="ECO:0000256" key="7">
    <source>
        <dbReference type="PROSITE-ProRule" id="PRU01363"/>
    </source>
</evidence>
<feature type="region of interest" description="Disordered" evidence="8">
    <location>
        <begin position="2148"/>
        <end position="2197"/>
    </location>
</feature>
<keyword evidence="13" id="KW-1185">Reference proteome</keyword>
<dbReference type="SMART" id="SM00827">
    <property type="entry name" value="PKS_AT"/>
    <property type="match status" value="1"/>
</dbReference>
<dbReference type="Gene3D" id="3.40.366.10">
    <property type="entry name" value="Malonyl-Coenzyme A Acyl Carrier Protein, domain 2"/>
    <property type="match status" value="1"/>
</dbReference>
<name>A0ABN7C3C1_9GAMM</name>
<dbReference type="RefSeq" id="WP_374050609.1">
    <property type="nucleotide sequence ID" value="NZ_AP028978.1"/>
</dbReference>
<dbReference type="InterPro" id="IPR018201">
    <property type="entry name" value="Ketoacyl_synth_AS"/>
</dbReference>
<evidence type="ECO:0000313" key="13">
    <source>
        <dbReference type="Proteomes" id="UP001529514"/>
    </source>
</evidence>
<dbReference type="Gene3D" id="3.90.180.10">
    <property type="entry name" value="Medium-chain alcohol dehydrogenases, catalytic domain"/>
    <property type="match status" value="1"/>
</dbReference>
<evidence type="ECO:0000259" key="10">
    <source>
        <dbReference type="PROSITE" id="PS52004"/>
    </source>
</evidence>
<dbReference type="Pfam" id="PF00698">
    <property type="entry name" value="Acyl_transf_1"/>
    <property type="match status" value="1"/>
</dbReference>
<dbReference type="Pfam" id="PF21089">
    <property type="entry name" value="PKS_DH_N"/>
    <property type="match status" value="1"/>
</dbReference>
<comment type="caution">
    <text evidence="7">Lacks conserved residue(s) required for the propagation of feature annotation.</text>
</comment>
<dbReference type="SMART" id="SM00829">
    <property type="entry name" value="PKS_ER"/>
    <property type="match status" value="1"/>
</dbReference>
<dbReference type="InterPro" id="IPR020806">
    <property type="entry name" value="PKS_PP-bd"/>
</dbReference>
<dbReference type="InterPro" id="IPR036736">
    <property type="entry name" value="ACP-like_sf"/>
</dbReference>
<sequence>MIKRGSTGDTYTGNEIAIIGISCRFPHSPDWQSFWQNLSAGRELVSFFSQEELLAAGIPPQMITQPNYVPAKAALEDTECFDYPFFGYSQREARKMDPQLRLLHEVSFNAFLDAGMTPGNTPLNAGVFIGSTLNLARLEQFANASHDISEMFDVSNYNDPASFATQLAYRMKLNGPAINVQTACSTSLSAVHLACKALLAGECTLALVGGACITDPVAGGYLHQDGMILSPDGHCKTFADNAQGTVNGNGVAVVLLKLLEDAIADGDPIHAVIVESSMNNDGDRKVSFEAPSVQGQAEVISQVYRLANIPFSSLGMIEAHGTATVLGDPIEIQALNKVAQELLSPDEFQQFRCAVGSVKSNMGHLDSAAGIAGLIKAALSVRFGTIPPSLHFSKPNPHLTLERTPFWVPTQAIGWPEQQAIRRAGVSSFGIGGTNVHVLLEQPPEMEGEDANNLSMQILPLSADSPLSLATLIASYSTHLRTVPTKSADLPVIAHQLQENRAVYSNRVAFVTADSDDWLQQLEHWSLMDGSLINGTSAAMKEQVWLFPGQGSQSPEMGLHLAAVYPEFAKIYMGLLDKAAALLSAGKNSPIHRETLIDWIRQPEKLSTYHLQPIIYASQTALGIWLQQIVCQPAALCGFSLGEFSVAAIAGVFTPEVGMELVIARAELMDAMPKGAVFAVSQRADRNESDIPLSERLPETMWCISELSPKTWTLATAEASAAEAEMWLTQQGMAFKRVTVSHAFHTPMVEAAAKAFGELLKKYALHPAQCDIYSTALGRKISAHEMSDPQYWVRQMLSPVPFGAALKQMAQEHVSSLFVQIGTGMDLLQHARKWLQLNMDRMVPTLGIQGASHEVKSVLQFIARIWANGGDIVWAKVRQQSDDARHSVPIERKIHLPGHAFERKVCLPQNAAKNNEIPTLSNLFFGDHYYGFDWEKANIAPAGSEYKQSVTPTTWIICPKITARERSLMKAFALNDEQLIFSEITSADINISVSDFSDSYALLSDWLAQQELRSPTALDVIVIGLLDDLDAQQAQFWAFWLPTALARWSTTQNPVPRISLFFPATQMALQDGTETLNAAKNQLMGPLLILPEEYSHISTVCIDFKDDDAETVARGLRQWKEHAGQAWQGGQFYCFRETDFWQQRLTSRIQKRPLSRAMPEISRNSWVLITGANGGMGAAIAEYLARVYHCNLLLLVRQSLPKKRDWQTEISKNGTHAELLRWALRLEEKGSRIEFISADLGDEQALEKVFTPIFQLADRGVTVNYIFHTAGRGEGAMLQMRSEAESIATLAPKVTGTRFLCENLHRLGDPALLLFSSLGNLLPKEKVGQIAYVAANACLEAYAEQVRSQGGKALAIAWDDWAESGMATRSAQQLDQALQGSSGRSEVIRDDALWRFPLDTRTNWWLDEHRLDVSTTVMPAMGMVVLAHRAVSELRADMQAGFSLKEFTIERPLIVADQDNRDVAVVFANASDTFAIFSGHGEFSSETWIKHASGKVISRMGQPLPTHKSLPAGAVRNLFSARSGIGVSPKAALIFGSRWQNIIAVDQIAPDEVLNQLRLPAFYQKEAEMSGLHVALLDTATLITSPEEEDVQFATVSIGSFTQFSPMAGQVKSHVRVQEAGSGRLLQVDIYSETGSLLVEIRDLLLIDAAGALAAQTATAATTEKSRDELHQVIRLHNRDSGGADLNFIFRPEPRRHLGPLEVEIQVRAAGLNFKDVLIALGVLPAPVDPTMTFGQEAAGIVTRVGTDVTGIRVGERVMCAGHSCLAEYVVMPQQVVATIPPTLGFRQAAGIPVAFTTAWIALKHAANLQKGQRILIHSAAGGVGMAAMQIALYLGADVWVTVGSEEKRRLLLSMGAKGAANSRTREFGAVFRQILGARPFDVILNALAGELLEESISLLAPQGRFLELGLRDILQNWQLGLSMFAEGGSFHAVQAGAEHPAYQEAWREVTALFTQEILNPLPTKTYPAKEVSEAFQFMAKGKHIGKIVIAMEEHGQTLGFVDKLRVEGLSDQEGTQIAMAMAALVQQTDLSYVAVSKLPVGSVLEKQQDTQQMLLSSRARVTPLDSNEETVASLKEAGVEDLLQAMRKMLESFLGVEGLDIDASFFALGATSLDLIQFAKRLEQRLERDIPVALLFKAASLRELSKELAPASPETKSIAKETVQEPTAGVEDKRRSLQARRKLRGTASERDGGIHD</sequence>
<dbReference type="InterPro" id="IPR057326">
    <property type="entry name" value="KR_dom"/>
</dbReference>
<dbReference type="InterPro" id="IPR013968">
    <property type="entry name" value="PKS_KR"/>
</dbReference>
<feature type="domain" description="Carrier" evidence="9">
    <location>
        <begin position="2078"/>
        <end position="2153"/>
    </location>
</feature>
<evidence type="ECO:0000259" key="9">
    <source>
        <dbReference type="PROSITE" id="PS50075"/>
    </source>
</evidence>
<dbReference type="SMART" id="SM00822">
    <property type="entry name" value="PKS_KR"/>
    <property type="match status" value="1"/>
</dbReference>
<evidence type="ECO:0000256" key="5">
    <source>
        <dbReference type="ARBA" id="ARBA00022679"/>
    </source>
</evidence>
<dbReference type="Gene3D" id="3.30.70.250">
    <property type="entry name" value="Malonyl-CoA ACP transacylase, ACP-binding"/>
    <property type="match status" value="1"/>
</dbReference>
<dbReference type="PANTHER" id="PTHR43775">
    <property type="entry name" value="FATTY ACID SYNTHASE"/>
    <property type="match status" value="1"/>
</dbReference>
<protein>
    <recommendedName>
        <fullName evidence="14">NADPH:quinone reductase</fullName>
    </recommendedName>
</protein>
<dbReference type="Pfam" id="PF00550">
    <property type="entry name" value="PP-binding"/>
    <property type="match status" value="1"/>
</dbReference>
<dbReference type="CDD" id="cd05195">
    <property type="entry name" value="enoyl_red"/>
    <property type="match status" value="1"/>
</dbReference>
<feature type="compositionally biased region" description="Basic and acidic residues" evidence="8">
    <location>
        <begin position="2188"/>
        <end position="2197"/>
    </location>
</feature>
<dbReference type="Gene3D" id="3.40.50.720">
    <property type="entry name" value="NAD(P)-binding Rossmann-like Domain"/>
    <property type="match status" value="2"/>
</dbReference>
<feature type="region of interest" description="N-terminal hotdog fold" evidence="7">
    <location>
        <begin position="1376"/>
        <end position="1503"/>
    </location>
</feature>
<feature type="domain" description="PKS/mFAS DH" evidence="11">
    <location>
        <begin position="1376"/>
        <end position="1655"/>
    </location>
</feature>
<dbReference type="InterPro" id="IPR009081">
    <property type="entry name" value="PP-bd_ACP"/>
</dbReference>
<keyword evidence="5" id="KW-0808">Transferase</keyword>
<dbReference type="InterPro" id="IPR014031">
    <property type="entry name" value="Ketoacyl_synth_C"/>
</dbReference>
<dbReference type="Gene3D" id="3.10.129.110">
    <property type="entry name" value="Polyketide synthase dehydratase"/>
    <property type="match status" value="1"/>
</dbReference>
<dbReference type="InterPro" id="IPR016039">
    <property type="entry name" value="Thiolase-like"/>
</dbReference>
<dbReference type="SUPFAM" id="SSF50129">
    <property type="entry name" value="GroES-like"/>
    <property type="match status" value="1"/>
</dbReference>
<dbReference type="PROSITE" id="PS52004">
    <property type="entry name" value="KS3_2"/>
    <property type="match status" value="1"/>
</dbReference>
<dbReference type="InterPro" id="IPR042104">
    <property type="entry name" value="PKS_dehydratase_sf"/>
</dbReference>
<keyword evidence="4" id="KW-0597">Phosphoprotein</keyword>
<dbReference type="SUPFAM" id="SSF52151">
    <property type="entry name" value="FabD/lysophospholipase-like"/>
    <property type="match status" value="1"/>
</dbReference>
<evidence type="ECO:0000256" key="2">
    <source>
        <dbReference type="ARBA" id="ARBA00006484"/>
    </source>
</evidence>
<evidence type="ECO:0000256" key="6">
    <source>
        <dbReference type="ARBA" id="ARBA00023268"/>
    </source>
</evidence>
<dbReference type="InterPro" id="IPR049552">
    <property type="entry name" value="PKS_DH_N"/>
</dbReference>
<dbReference type="InterPro" id="IPR020807">
    <property type="entry name" value="PKS_DH"/>
</dbReference>
<dbReference type="Pfam" id="PF00109">
    <property type="entry name" value="ketoacyl-synt"/>
    <property type="match status" value="1"/>
</dbReference>
<dbReference type="InterPro" id="IPR050091">
    <property type="entry name" value="PKS_NRPS_Biosynth_Enz"/>
</dbReference>